<reference evidence="13 14" key="1">
    <citation type="submission" date="2020-08" db="EMBL/GenBank/DDBJ databases">
        <title>Aphidius gifuensis genome sequencing and assembly.</title>
        <authorList>
            <person name="Du Z."/>
        </authorList>
    </citation>
    <scope>NUCLEOTIDE SEQUENCE [LARGE SCALE GENOMIC DNA]</scope>
    <source>
        <strain evidence="13">YNYX2018</strain>
        <tissue evidence="13">Adults</tissue>
    </source>
</reference>
<evidence type="ECO:0000256" key="2">
    <source>
        <dbReference type="ARBA" id="ARBA00022723"/>
    </source>
</evidence>
<evidence type="ECO:0000256" key="3">
    <source>
        <dbReference type="ARBA" id="ARBA00022729"/>
    </source>
</evidence>
<keyword evidence="4 10" id="KW-0378">Hydrolase</keyword>
<evidence type="ECO:0000313" key="14">
    <source>
        <dbReference type="Proteomes" id="UP000639338"/>
    </source>
</evidence>
<keyword evidence="9" id="KW-0325">Glycoprotein</keyword>
<keyword evidence="7" id="KW-0865">Zymogen</keyword>
<evidence type="ECO:0000256" key="6">
    <source>
        <dbReference type="ARBA" id="ARBA00023049"/>
    </source>
</evidence>
<dbReference type="GO" id="GO:0004222">
    <property type="term" value="F:metalloendopeptidase activity"/>
    <property type="evidence" value="ECO:0007669"/>
    <property type="project" value="UniProtKB-UniRule"/>
</dbReference>
<dbReference type="SMART" id="SM00235">
    <property type="entry name" value="ZnMc"/>
    <property type="match status" value="1"/>
</dbReference>
<comment type="caution">
    <text evidence="10">Lacks conserved residue(s) required for the propagation of feature annotation.</text>
</comment>
<dbReference type="PROSITE" id="PS51864">
    <property type="entry name" value="ASTACIN"/>
    <property type="match status" value="1"/>
</dbReference>
<accession>A0A834XW52</accession>
<keyword evidence="2 10" id="KW-0479">Metal-binding</keyword>
<evidence type="ECO:0000256" key="8">
    <source>
        <dbReference type="ARBA" id="ARBA00023157"/>
    </source>
</evidence>
<organism evidence="13 14">
    <name type="scientific">Aphidius gifuensis</name>
    <name type="common">Parasitoid wasp</name>
    <dbReference type="NCBI Taxonomy" id="684658"/>
    <lineage>
        <taxon>Eukaryota</taxon>
        <taxon>Metazoa</taxon>
        <taxon>Ecdysozoa</taxon>
        <taxon>Arthropoda</taxon>
        <taxon>Hexapoda</taxon>
        <taxon>Insecta</taxon>
        <taxon>Pterygota</taxon>
        <taxon>Neoptera</taxon>
        <taxon>Endopterygota</taxon>
        <taxon>Hymenoptera</taxon>
        <taxon>Apocrita</taxon>
        <taxon>Ichneumonoidea</taxon>
        <taxon>Braconidae</taxon>
        <taxon>Aphidiinae</taxon>
        <taxon>Aphidius</taxon>
    </lineage>
</organism>
<dbReference type="Gene3D" id="3.40.390.10">
    <property type="entry name" value="Collagenase (Catalytic Domain)"/>
    <property type="match status" value="1"/>
</dbReference>
<evidence type="ECO:0000256" key="11">
    <source>
        <dbReference type="RuleBase" id="RU361183"/>
    </source>
</evidence>
<dbReference type="SUPFAM" id="SSF55486">
    <property type="entry name" value="Metalloproteases ('zincins'), catalytic domain"/>
    <property type="match status" value="1"/>
</dbReference>
<keyword evidence="6 10" id="KW-0482">Metalloprotease</keyword>
<evidence type="ECO:0000313" key="13">
    <source>
        <dbReference type="EMBL" id="KAF7993702.1"/>
    </source>
</evidence>
<sequence length="587" mass="67471">MKADRAADQTFFINSLTGKINSENSQIDDVRDKTLKLLTDAYNEQIKTLHNFMGQQELRLQKKTDSANIDRLRYLNEPLDNDLDACFWELSNNNCTRDYDEARMESQRSINDYPSIQKLRDVNEIFTIEMSKLKLNFDVMIKILDAVKNSFVADIRNIANDNKNASIANFLSCQIYGEEDINMMYYDTEKSMKNCQEENINDSSTTNSLPKALDKIIRGLLINKNTTCAIDHPKYQEICVKRKINFAEQYVRDNFNLEQWSSKIIETDESCMEAYYKNFQEVLSKIQTAVINCFPSSSWPFFRRDVYDNGLDGSIGNLAYMKSNQIFGNPSNETGARVAGWSLSSSVNPEELGEYAEGDILFPPNFGRNGLKNGIARWPEGIIPYMMSPYFNAVQVAVIMDAMNEYHKHTCIRFIPYKGEQSDYVRITAGRTGCWSSVGRIGGRQDLNLQVPGCVTLKGTVIHELMHAVGFLHEQSRYERDHYVKINWKNIKKGYSSNFNKVEKDESDAFGVSYDYGSIMHYSKNAFSSNGAPTIEPTEDNGLLDFIGKIFQIKSITNLGQREGFSNRDIQKIQRMYKCYKRRRSYN</sequence>
<comment type="cofactor">
    <cofactor evidence="10 11">
        <name>Zn(2+)</name>
        <dbReference type="ChEBI" id="CHEBI:29105"/>
    </cofactor>
    <text evidence="10 11">Binds 1 zinc ion per subunit.</text>
</comment>
<comment type="caution">
    <text evidence="13">The sequence shown here is derived from an EMBL/GenBank/DDBJ whole genome shotgun (WGS) entry which is preliminary data.</text>
</comment>
<keyword evidence="14" id="KW-1185">Reference proteome</keyword>
<dbReference type="EC" id="3.4.24.-" evidence="11"/>
<dbReference type="InterPro" id="IPR034035">
    <property type="entry name" value="Astacin-like_dom"/>
</dbReference>
<dbReference type="Pfam" id="PF01400">
    <property type="entry name" value="Astacin"/>
    <property type="match status" value="1"/>
</dbReference>
<evidence type="ECO:0000256" key="4">
    <source>
        <dbReference type="ARBA" id="ARBA00022801"/>
    </source>
</evidence>
<evidence type="ECO:0000256" key="9">
    <source>
        <dbReference type="ARBA" id="ARBA00023180"/>
    </source>
</evidence>
<dbReference type="CDD" id="cd04280">
    <property type="entry name" value="ZnMc_astacin_like"/>
    <property type="match status" value="1"/>
</dbReference>
<gene>
    <name evidence="13" type="ORF">HCN44_010297</name>
</gene>
<protein>
    <recommendedName>
        <fullName evidence="11">Metalloendopeptidase</fullName>
        <ecNumber evidence="11">3.4.24.-</ecNumber>
    </recommendedName>
</protein>
<dbReference type="OrthoDB" id="291007at2759"/>
<dbReference type="AlphaFoldDB" id="A0A834XW52"/>
<feature type="binding site" evidence="10">
    <location>
        <position position="473"/>
    </location>
    <ligand>
        <name>Zn(2+)</name>
        <dbReference type="ChEBI" id="CHEBI:29105"/>
        <note>catalytic</note>
    </ligand>
</feature>
<proteinExistence type="predicted"/>
<feature type="active site" evidence="10">
    <location>
        <position position="464"/>
    </location>
</feature>
<dbReference type="InterPro" id="IPR001506">
    <property type="entry name" value="Peptidase_M12A"/>
</dbReference>
<evidence type="ECO:0000256" key="5">
    <source>
        <dbReference type="ARBA" id="ARBA00022833"/>
    </source>
</evidence>
<dbReference type="GO" id="GO:0008270">
    <property type="term" value="F:zinc ion binding"/>
    <property type="evidence" value="ECO:0007669"/>
    <property type="project" value="UniProtKB-UniRule"/>
</dbReference>
<dbReference type="GO" id="GO:0006508">
    <property type="term" value="P:proteolysis"/>
    <property type="evidence" value="ECO:0007669"/>
    <property type="project" value="UniProtKB-KW"/>
</dbReference>
<dbReference type="PANTHER" id="PTHR10127">
    <property type="entry name" value="DISCOIDIN, CUB, EGF, LAMININ , AND ZINC METALLOPROTEASE DOMAIN CONTAINING"/>
    <property type="match status" value="1"/>
</dbReference>
<keyword evidence="5 10" id="KW-0862">Zinc</keyword>
<dbReference type="InterPro" id="IPR006026">
    <property type="entry name" value="Peptidase_Metallo"/>
</dbReference>
<dbReference type="EMBL" id="JACMRX010000003">
    <property type="protein sequence ID" value="KAF7993702.1"/>
    <property type="molecule type" value="Genomic_DNA"/>
</dbReference>
<name>A0A834XW52_APHGI</name>
<dbReference type="PRINTS" id="PR00480">
    <property type="entry name" value="ASTACIN"/>
</dbReference>
<dbReference type="FunFam" id="3.40.390.10:FF:000015">
    <property type="entry name" value="Meprin A subunit"/>
    <property type="match status" value="1"/>
</dbReference>
<dbReference type="InterPro" id="IPR024079">
    <property type="entry name" value="MetalloPept_cat_dom_sf"/>
</dbReference>
<evidence type="ECO:0000256" key="1">
    <source>
        <dbReference type="ARBA" id="ARBA00022670"/>
    </source>
</evidence>
<keyword evidence="3" id="KW-0732">Signal</keyword>
<dbReference type="Proteomes" id="UP000639338">
    <property type="component" value="Unassembled WGS sequence"/>
</dbReference>
<evidence type="ECO:0000259" key="12">
    <source>
        <dbReference type="PROSITE" id="PS51864"/>
    </source>
</evidence>
<feature type="domain" description="Peptidase M12A" evidence="12">
    <location>
        <begin position="369"/>
        <end position="580"/>
    </location>
</feature>
<evidence type="ECO:0000256" key="7">
    <source>
        <dbReference type="ARBA" id="ARBA00023145"/>
    </source>
</evidence>
<keyword evidence="8" id="KW-1015">Disulfide bond</keyword>
<dbReference type="PANTHER" id="PTHR10127:SF780">
    <property type="entry name" value="METALLOENDOPEPTIDASE"/>
    <property type="match status" value="1"/>
</dbReference>
<keyword evidence="1 10" id="KW-0645">Protease</keyword>
<feature type="binding site" evidence="10">
    <location>
        <position position="463"/>
    </location>
    <ligand>
        <name>Zn(2+)</name>
        <dbReference type="ChEBI" id="CHEBI:29105"/>
        <note>catalytic</note>
    </ligand>
</feature>
<feature type="binding site" evidence="10">
    <location>
        <position position="467"/>
    </location>
    <ligand>
        <name>Zn(2+)</name>
        <dbReference type="ChEBI" id="CHEBI:29105"/>
        <note>catalytic</note>
    </ligand>
</feature>
<evidence type="ECO:0000256" key="10">
    <source>
        <dbReference type="PROSITE-ProRule" id="PRU01211"/>
    </source>
</evidence>